<evidence type="ECO:0000313" key="1">
    <source>
        <dbReference type="EMBL" id="MEI4768097.1"/>
    </source>
</evidence>
<keyword evidence="2" id="KW-1185">Reference proteome</keyword>
<dbReference type="InterPro" id="IPR021321">
    <property type="entry name" value="DUF2922"/>
</dbReference>
<organism evidence="1 2">
    <name type="scientific">Psychrobacillus mangrovi</name>
    <dbReference type="NCBI Taxonomy" id="3117745"/>
    <lineage>
        <taxon>Bacteria</taxon>
        <taxon>Bacillati</taxon>
        <taxon>Bacillota</taxon>
        <taxon>Bacilli</taxon>
        <taxon>Bacillales</taxon>
        <taxon>Bacillaceae</taxon>
        <taxon>Psychrobacillus</taxon>
    </lineage>
</organism>
<dbReference type="Proteomes" id="UP001364890">
    <property type="component" value="Unassembled WGS sequence"/>
</dbReference>
<evidence type="ECO:0000313" key="2">
    <source>
        <dbReference type="Proteomes" id="UP001364890"/>
    </source>
</evidence>
<dbReference type="Pfam" id="PF11148">
    <property type="entry name" value="DUF2922"/>
    <property type="match status" value="1"/>
</dbReference>
<dbReference type="EMBL" id="JBAWSY010000001">
    <property type="protein sequence ID" value="MEI4768097.1"/>
    <property type="molecule type" value="Genomic_DNA"/>
</dbReference>
<comment type="caution">
    <text evidence="1">The sequence shown here is derived from an EMBL/GenBank/DDBJ whole genome shotgun (WGS) entry which is preliminary data.</text>
</comment>
<protein>
    <submittedName>
        <fullName evidence="1">DUF2922 domain-containing protein</fullName>
    </submittedName>
</protein>
<name>A0ABU8EZA4_9BACI</name>
<proteinExistence type="predicted"/>
<dbReference type="RefSeq" id="WP_336495654.1">
    <property type="nucleotide sequence ID" value="NZ_JBAWSY010000001.1"/>
</dbReference>
<reference evidence="1 2" key="1">
    <citation type="submission" date="2024-01" db="EMBL/GenBank/DDBJ databases">
        <title>Seven novel Bacillus-like species.</title>
        <authorList>
            <person name="Liu G."/>
        </authorList>
    </citation>
    <scope>NUCLEOTIDE SEQUENCE [LARGE SCALE GENOMIC DNA]</scope>
    <source>
        <strain evidence="1 2">FJAT-51614</strain>
    </source>
</reference>
<gene>
    <name evidence="1" type="ORF">WAX74_00285</name>
</gene>
<sequence length="70" mass="7540">MAKTLQLQFETDNGKLLMVTVDNPKETLTETEIQAGMAAIIASNVFHIGGKPLSAVKSAKVVERNVSQII</sequence>
<accession>A0ABU8EZA4</accession>